<feature type="domain" description="Copper amine oxidase-like N-terminal" evidence="3">
    <location>
        <begin position="367"/>
        <end position="426"/>
    </location>
</feature>
<accession>A0A8J6JLP9</accession>
<feature type="transmembrane region" description="Helical" evidence="2">
    <location>
        <begin position="51"/>
        <end position="71"/>
    </location>
</feature>
<dbReference type="AlphaFoldDB" id="A0A8J6JLP9"/>
<evidence type="ECO:0000259" key="3">
    <source>
        <dbReference type="Pfam" id="PF07833"/>
    </source>
</evidence>
<dbReference type="InterPro" id="IPR012854">
    <property type="entry name" value="Cu_amine_oxidase-like_N"/>
</dbReference>
<feature type="region of interest" description="Disordered" evidence="1">
    <location>
        <begin position="159"/>
        <end position="179"/>
    </location>
</feature>
<gene>
    <name evidence="4" type="ORF">H8S62_11155</name>
</gene>
<dbReference type="Gene3D" id="3.30.457.10">
    <property type="entry name" value="Copper amine oxidase-like, N-terminal domain"/>
    <property type="match status" value="1"/>
</dbReference>
<sequence length="459" mass="50317">MNRRLDRLSRDLGLPPAPPPFPADAEEVCRGVRAALTAHERERKLYMRQKLRFAAVLAAVLIALCGTALAVGSNWDVLHAWFEGDTSPADSLVDREVRSVSDKNYTFTVDSSVSDGQTAFLLIRVDALSEAGKARLFAPDFEGIDTFSIYPLVEEPETGDLVHPSSSSTGMREMKEVRTETSRTWRVDVSLPKTEKAVAIHARLGYMDKGLSVEVPLAPAEAIEVAIGATGRGYPNLHNTYGSSATLERAVVSPFTLALDISWPEDQDDPPILPVVFRMTDGTLRSFCQLTDGISRGGGWSGSVRRSTFTYNFREVQDLKTLSGIVVWGKEYPLDGGAPRDVEVDEHLLPFMISLMPGLSDDNPNSMSVRELCDGLGASCVWDNAAKTATLTYRDSTVVLTWGSKTALVDGEAVELRNAPDARDGKLCYDGSIHDLWNLYTLAPFNEDRTDRIGFLVIP</sequence>
<feature type="compositionally biased region" description="Basic and acidic residues" evidence="1">
    <location>
        <begin position="1"/>
        <end position="10"/>
    </location>
</feature>
<evidence type="ECO:0000256" key="1">
    <source>
        <dbReference type="SAM" id="MobiDB-lite"/>
    </source>
</evidence>
<evidence type="ECO:0000313" key="4">
    <source>
        <dbReference type="EMBL" id="MBC5737562.1"/>
    </source>
</evidence>
<keyword evidence="2" id="KW-0812">Transmembrane</keyword>
<dbReference type="SUPFAM" id="SSF55383">
    <property type="entry name" value="Copper amine oxidase, domain N"/>
    <property type="match status" value="1"/>
</dbReference>
<evidence type="ECO:0000313" key="5">
    <source>
        <dbReference type="Proteomes" id="UP000607645"/>
    </source>
</evidence>
<keyword evidence="5" id="KW-1185">Reference proteome</keyword>
<protein>
    <submittedName>
        <fullName evidence="4">Copper amine oxidase N-terminal domain-containing protein</fullName>
    </submittedName>
</protein>
<organism evidence="4 5">
    <name type="scientific">Lawsonibacter faecis</name>
    <dbReference type="NCBI Taxonomy" id="2763052"/>
    <lineage>
        <taxon>Bacteria</taxon>
        <taxon>Bacillati</taxon>
        <taxon>Bacillota</taxon>
        <taxon>Clostridia</taxon>
        <taxon>Eubacteriales</taxon>
        <taxon>Oscillospiraceae</taxon>
        <taxon>Lawsonibacter</taxon>
    </lineage>
</organism>
<dbReference type="Pfam" id="PF07833">
    <property type="entry name" value="Cu_amine_oxidN1"/>
    <property type="match status" value="1"/>
</dbReference>
<name>A0A8J6JLP9_9FIRM</name>
<dbReference type="RefSeq" id="WP_186919376.1">
    <property type="nucleotide sequence ID" value="NZ_JACOPQ010000008.1"/>
</dbReference>
<keyword evidence="2" id="KW-0472">Membrane</keyword>
<dbReference type="EMBL" id="JACOPQ010000008">
    <property type="protein sequence ID" value="MBC5737562.1"/>
    <property type="molecule type" value="Genomic_DNA"/>
</dbReference>
<dbReference type="Proteomes" id="UP000607645">
    <property type="component" value="Unassembled WGS sequence"/>
</dbReference>
<proteinExistence type="predicted"/>
<comment type="caution">
    <text evidence="4">The sequence shown here is derived from an EMBL/GenBank/DDBJ whole genome shotgun (WGS) entry which is preliminary data.</text>
</comment>
<reference evidence="4" key="1">
    <citation type="submission" date="2020-08" db="EMBL/GenBank/DDBJ databases">
        <title>Genome public.</title>
        <authorList>
            <person name="Liu C."/>
            <person name="Sun Q."/>
        </authorList>
    </citation>
    <scope>NUCLEOTIDE SEQUENCE</scope>
    <source>
        <strain evidence="4">NSJ-52</strain>
    </source>
</reference>
<keyword evidence="2" id="KW-1133">Transmembrane helix</keyword>
<feature type="region of interest" description="Disordered" evidence="1">
    <location>
        <begin position="1"/>
        <end position="20"/>
    </location>
</feature>
<evidence type="ECO:0000256" key="2">
    <source>
        <dbReference type="SAM" id="Phobius"/>
    </source>
</evidence>
<dbReference type="InterPro" id="IPR036582">
    <property type="entry name" value="Mao_N_sf"/>
</dbReference>